<dbReference type="PROSITE" id="PS51747">
    <property type="entry name" value="CYT_DCMP_DEAMINASES_2"/>
    <property type="match status" value="1"/>
</dbReference>
<dbReference type="GO" id="GO:0008033">
    <property type="term" value="P:tRNA processing"/>
    <property type="evidence" value="ECO:0007669"/>
    <property type="project" value="UniProtKB-KW"/>
</dbReference>
<dbReference type="EMBL" id="JRES01001648">
    <property type="protein sequence ID" value="KNC21200.1"/>
    <property type="molecule type" value="Genomic_DNA"/>
</dbReference>
<dbReference type="SUPFAM" id="SSF53927">
    <property type="entry name" value="Cytidine deaminase-like"/>
    <property type="match status" value="1"/>
</dbReference>
<dbReference type="PANTHER" id="PTHR11079:SF156">
    <property type="entry name" value="INACTIVE TRNA-SPECIFIC ADENOSINE DEAMINASE-LIKE PROTEIN 3-RELATED"/>
    <property type="match status" value="1"/>
</dbReference>
<feature type="domain" description="CMP/dCMP-type deaminase" evidence="3">
    <location>
        <begin position="220"/>
        <end position="353"/>
    </location>
</feature>
<protein>
    <recommendedName>
        <fullName evidence="3">CMP/dCMP-type deaminase domain-containing protein</fullName>
    </recommendedName>
</protein>
<dbReference type="GO" id="GO:0005737">
    <property type="term" value="C:cytoplasm"/>
    <property type="evidence" value="ECO:0007669"/>
    <property type="project" value="TreeGrafter"/>
</dbReference>
<reference evidence="4 5" key="1">
    <citation type="journal article" date="2015" name="Nat. Commun.">
        <title>Lucilia cuprina genome unlocks parasitic fly biology to underpin future interventions.</title>
        <authorList>
            <person name="Anstead C.A."/>
            <person name="Korhonen P.K."/>
            <person name="Young N.D."/>
            <person name="Hall R.S."/>
            <person name="Jex A.R."/>
            <person name="Murali S.C."/>
            <person name="Hughes D.S."/>
            <person name="Lee S.F."/>
            <person name="Perry T."/>
            <person name="Stroehlein A.J."/>
            <person name="Ansell B.R."/>
            <person name="Breugelmans B."/>
            <person name="Hofmann A."/>
            <person name="Qu J."/>
            <person name="Dugan S."/>
            <person name="Lee S.L."/>
            <person name="Chao H."/>
            <person name="Dinh H."/>
            <person name="Han Y."/>
            <person name="Doddapaneni H.V."/>
            <person name="Worley K.C."/>
            <person name="Muzny D.M."/>
            <person name="Ioannidis P."/>
            <person name="Waterhouse R.M."/>
            <person name="Zdobnov E.M."/>
            <person name="James P.J."/>
            <person name="Bagnall N.H."/>
            <person name="Kotze A.C."/>
            <person name="Gibbs R.A."/>
            <person name="Richards S."/>
            <person name="Batterham P."/>
            <person name="Gasser R.B."/>
        </authorList>
    </citation>
    <scope>NUCLEOTIDE SEQUENCE [LARGE SCALE GENOMIC DNA]</scope>
    <source>
        <strain evidence="4 5">LS</strain>
        <tissue evidence="4">Full body</tissue>
    </source>
</reference>
<evidence type="ECO:0000313" key="5">
    <source>
        <dbReference type="Proteomes" id="UP000037069"/>
    </source>
</evidence>
<comment type="similarity">
    <text evidence="2">Belongs to the cytidine and deoxycytidylate deaminase family. ADAT3 subfamily.</text>
</comment>
<dbReference type="STRING" id="7375.A0A0L0BM48"/>
<dbReference type="Pfam" id="PF00383">
    <property type="entry name" value="dCMP_cyt_deam_1"/>
    <property type="match status" value="1"/>
</dbReference>
<dbReference type="Gene3D" id="3.40.140.10">
    <property type="entry name" value="Cytidine Deaminase, domain 2"/>
    <property type="match status" value="1"/>
</dbReference>
<proteinExistence type="inferred from homology"/>
<accession>A0A0L0BM48</accession>
<keyword evidence="1" id="KW-0819">tRNA processing</keyword>
<dbReference type="Proteomes" id="UP000037069">
    <property type="component" value="Unassembled WGS sequence"/>
</dbReference>
<evidence type="ECO:0000259" key="3">
    <source>
        <dbReference type="PROSITE" id="PS51747"/>
    </source>
</evidence>
<evidence type="ECO:0000256" key="2">
    <source>
        <dbReference type="ARBA" id="ARBA00038160"/>
    </source>
</evidence>
<organism evidence="4 5">
    <name type="scientific">Lucilia cuprina</name>
    <name type="common">Green bottle fly</name>
    <name type="synonym">Australian sheep blowfly</name>
    <dbReference type="NCBI Taxonomy" id="7375"/>
    <lineage>
        <taxon>Eukaryota</taxon>
        <taxon>Metazoa</taxon>
        <taxon>Ecdysozoa</taxon>
        <taxon>Arthropoda</taxon>
        <taxon>Hexapoda</taxon>
        <taxon>Insecta</taxon>
        <taxon>Pterygota</taxon>
        <taxon>Neoptera</taxon>
        <taxon>Endopterygota</taxon>
        <taxon>Diptera</taxon>
        <taxon>Brachycera</taxon>
        <taxon>Muscomorpha</taxon>
        <taxon>Oestroidea</taxon>
        <taxon>Calliphoridae</taxon>
        <taxon>Luciliinae</taxon>
        <taxon>Lucilia</taxon>
    </lineage>
</organism>
<dbReference type="InterPro" id="IPR016193">
    <property type="entry name" value="Cytidine_deaminase-like"/>
</dbReference>
<evidence type="ECO:0000256" key="1">
    <source>
        <dbReference type="ARBA" id="ARBA00022694"/>
    </source>
</evidence>
<evidence type="ECO:0000313" key="4">
    <source>
        <dbReference type="EMBL" id="KNC21200.1"/>
    </source>
</evidence>
<name>A0A0L0BM48_LUCCU</name>
<dbReference type="AlphaFoldDB" id="A0A0L0BM48"/>
<dbReference type="GO" id="GO:0005634">
    <property type="term" value="C:nucleus"/>
    <property type="evidence" value="ECO:0007669"/>
    <property type="project" value="TreeGrafter"/>
</dbReference>
<dbReference type="OrthoDB" id="3180714at2759"/>
<dbReference type="PANTHER" id="PTHR11079">
    <property type="entry name" value="CYTOSINE DEAMINASE FAMILY MEMBER"/>
    <property type="match status" value="1"/>
</dbReference>
<comment type="caution">
    <text evidence="4">The sequence shown here is derived from an EMBL/GenBank/DDBJ whole genome shotgun (WGS) entry which is preliminary data.</text>
</comment>
<dbReference type="GO" id="GO:0052717">
    <property type="term" value="F:tRNA-specific adenosine-34 deaminase activity"/>
    <property type="evidence" value="ECO:0007669"/>
    <property type="project" value="TreeGrafter"/>
</dbReference>
<dbReference type="OMA" id="QHWPTSF"/>
<gene>
    <name evidence="4" type="ORF">FF38_06481</name>
</gene>
<sequence length="367" mass="42175">MTPPATKRLKMDKTTQIKAILSDDYTENIKDVEVFVHTVQDKKDISKIMQELANKLPLASLQHLKRVNGKQIIICATNELTEKENLQIFLEQKLESKEIIDKLLTQNEIIKVPSAAAKLRWQYEEISSKWPCKFHPDKYMEQRYEGTNFTLQHKEFHLKIVRLLKSVSMKLANGNCVGICIDPRFKSIVAIAASEKRKSPVMHAPMVLVDFVAKSQEAGAWNDILAENGQQEMTEKSSEFNMLGIAKHYEIFLKENDEFKTIKLGAEKVHEKEKLKLEDMSSLEGDNLTKYGPYLCTGYDIYLSHEPCLMCSMALVHSRAKRVFFLENSQNGALATKFKLHAVPELNHHYEVYQFLYNNNAESVNKC</sequence>
<dbReference type="InterPro" id="IPR002125">
    <property type="entry name" value="CMP_dCMP_dom"/>
</dbReference>
<keyword evidence="5" id="KW-1185">Reference proteome</keyword>